<protein>
    <submittedName>
        <fullName evidence="1">Uncharacterized protein</fullName>
    </submittedName>
</protein>
<comment type="caution">
    <text evidence="1">The sequence shown here is derived from an EMBL/GenBank/DDBJ whole genome shotgun (WGS) entry which is preliminary data.</text>
</comment>
<dbReference type="RefSeq" id="WP_205110746.1">
    <property type="nucleotide sequence ID" value="NZ_BAAAHT010000014.1"/>
</dbReference>
<gene>
    <name evidence="1" type="ORF">JOE66_003003</name>
</gene>
<evidence type="ECO:0000313" key="1">
    <source>
        <dbReference type="EMBL" id="MBM7473369.1"/>
    </source>
</evidence>
<sequence length="56" mass="5940">MTTLLKGWVTGCAARVVVGSELGQLLEGARLLRLHHAIIEAGEQLGAARTSMRSPL</sequence>
<keyword evidence="2" id="KW-1185">Reference proteome</keyword>
<dbReference type="EMBL" id="JAFBBU010000001">
    <property type="protein sequence ID" value="MBM7473369.1"/>
    <property type="molecule type" value="Genomic_DNA"/>
</dbReference>
<accession>A0ABS2L8G6</accession>
<reference evidence="1 2" key="1">
    <citation type="submission" date="2021-01" db="EMBL/GenBank/DDBJ databases">
        <title>Sequencing the genomes of 1000 actinobacteria strains.</title>
        <authorList>
            <person name="Klenk H.-P."/>
        </authorList>
    </citation>
    <scope>NUCLEOTIDE SEQUENCE [LARGE SCALE GENOMIC DNA]</scope>
    <source>
        <strain evidence="1 2">DSM 13057</strain>
    </source>
</reference>
<evidence type="ECO:0000313" key="2">
    <source>
        <dbReference type="Proteomes" id="UP000776164"/>
    </source>
</evidence>
<dbReference type="Proteomes" id="UP000776164">
    <property type="component" value="Unassembled WGS sequence"/>
</dbReference>
<organism evidence="1 2">
    <name type="scientific">Subtercola frigoramans</name>
    <dbReference type="NCBI Taxonomy" id="120298"/>
    <lineage>
        <taxon>Bacteria</taxon>
        <taxon>Bacillati</taxon>
        <taxon>Actinomycetota</taxon>
        <taxon>Actinomycetes</taxon>
        <taxon>Micrococcales</taxon>
        <taxon>Microbacteriaceae</taxon>
        <taxon>Subtercola</taxon>
    </lineage>
</organism>
<name>A0ABS2L8G6_9MICO</name>
<proteinExistence type="predicted"/>